<gene>
    <name evidence="3" type="ORF">MtrunA17_Chr3g0122321</name>
</gene>
<dbReference type="Proteomes" id="UP000265566">
    <property type="component" value="Chromosome 3"/>
</dbReference>
<protein>
    <submittedName>
        <fullName evidence="3">Putative phosphoribosylformylglycinamidine synthase</fullName>
        <ecNumber evidence="3">6.3.5.3</ecNumber>
    </submittedName>
</protein>
<dbReference type="InterPro" id="IPR055181">
    <property type="entry name" value="FGAR-AT_PurM_N-like"/>
</dbReference>
<dbReference type="SUPFAM" id="SSF55326">
    <property type="entry name" value="PurM N-terminal domain-like"/>
    <property type="match status" value="1"/>
</dbReference>
<feature type="signal peptide" evidence="1">
    <location>
        <begin position="1"/>
        <end position="19"/>
    </location>
</feature>
<keyword evidence="1" id="KW-0732">Signal</keyword>
<dbReference type="Gramene" id="rna17658">
    <property type="protein sequence ID" value="RHN69218.1"/>
    <property type="gene ID" value="gene17658"/>
</dbReference>
<evidence type="ECO:0000313" key="4">
    <source>
        <dbReference type="Proteomes" id="UP000265566"/>
    </source>
</evidence>
<dbReference type="EMBL" id="PSQE01000003">
    <property type="protein sequence ID" value="RHN69218.1"/>
    <property type="molecule type" value="Genomic_DNA"/>
</dbReference>
<dbReference type="Pfam" id="PF22689">
    <property type="entry name" value="FGAR-AT_PurM_N-like"/>
    <property type="match status" value="1"/>
</dbReference>
<keyword evidence="3" id="KW-0436">Ligase</keyword>
<dbReference type="PANTHER" id="PTHR10099:SF1">
    <property type="entry name" value="PHOSPHORIBOSYLFORMYLGLYCINAMIDINE SYNTHASE"/>
    <property type="match status" value="1"/>
</dbReference>
<comment type="caution">
    <text evidence="3">The sequence shown here is derived from an EMBL/GenBank/DDBJ whole genome shotgun (WGS) entry which is preliminary data.</text>
</comment>
<proteinExistence type="predicted"/>
<evidence type="ECO:0000259" key="2">
    <source>
        <dbReference type="Pfam" id="PF22689"/>
    </source>
</evidence>
<dbReference type="EC" id="6.3.5.3" evidence="3"/>
<evidence type="ECO:0000256" key="1">
    <source>
        <dbReference type="SAM" id="SignalP"/>
    </source>
</evidence>
<feature type="chain" id="PRO_5017427981" evidence="1">
    <location>
        <begin position="20"/>
        <end position="247"/>
    </location>
</feature>
<dbReference type="GO" id="GO:0004642">
    <property type="term" value="F:phosphoribosylformylglycinamidine synthase activity"/>
    <property type="evidence" value="ECO:0007669"/>
    <property type="project" value="UniProtKB-EC"/>
</dbReference>
<dbReference type="AlphaFoldDB" id="A0A396IX71"/>
<evidence type="ECO:0000313" key="3">
    <source>
        <dbReference type="EMBL" id="RHN69218.1"/>
    </source>
</evidence>
<feature type="domain" description="FGAR-AT PurM N-terminal-like" evidence="2">
    <location>
        <begin position="169"/>
        <end position="233"/>
    </location>
</feature>
<dbReference type="PANTHER" id="PTHR10099">
    <property type="entry name" value="PHOSPHORIBOSYLFORMYLGLYCINAMIDINE SYNTHASE"/>
    <property type="match status" value="1"/>
</dbReference>
<dbReference type="InterPro" id="IPR036921">
    <property type="entry name" value="PurM-like_N_sf"/>
</dbReference>
<reference evidence="4" key="1">
    <citation type="journal article" date="2018" name="Nat. Plants">
        <title>Whole-genome landscape of Medicago truncatula symbiotic genes.</title>
        <authorList>
            <person name="Pecrix Y."/>
            <person name="Staton S.E."/>
            <person name="Sallet E."/>
            <person name="Lelandais-Briere C."/>
            <person name="Moreau S."/>
            <person name="Carrere S."/>
            <person name="Blein T."/>
            <person name="Jardinaud M.F."/>
            <person name="Latrasse D."/>
            <person name="Zouine M."/>
            <person name="Zahm M."/>
            <person name="Kreplak J."/>
            <person name="Mayjonade B."/>
            <person name="Satge C."/>
            <person name="Perez M."/>
            <person name="Cauet S."/>
            <person name="Marande W."/>
            <person name="Chantry-Darmon C."/>
            <person name="Lopez-Roques C."/>
            <person name="Bouchez O."/>
            <person name="Berard A."/>
            <person name="Debelle F."/>
            <person name="Munos S."/>
            <person name="Bendahmane A."/>
            <person name="Berges H."/>
            <person name="Niebel A."/>
            <person name="Buitink J."/>
            <person name="Frugier F."/>
            <person name="Benhamed M."/>
            <person name="Crespi M."/>
            <person name="Gouzy J."/>
            <person name="Gamas P."/>
        </authorList>
    </citation>
    <scope>NUCLEOTIDE SEQUENCE [LARGE SCALE GENOMIC DNA]</scope>
    <source>
        <strain evidence="4">cv. Jemalong A17</strain>
    </source>
</reference>
<name>A0A396IX71_MEDTR</name>
<accession>A0A396IX71</accession>
<organism evidence="3 4">
    <name type="scientific">Medicago truncatula</name>
    <name type="common">Barrel medic</name>
    <name type="synonym">Medicago tribuloides</name>
    <dbReference type="NCBI Taxonomy" id="3880"/>
    <lineage>
        <taxon>Eukaryota</taxon>
        <taxon>Viridiplantae</taxon>
        <taxon>Streptophyta</taxon>
        <taxon>Embryophyta</taxon>
        <taxon>Tracheophyta</taxon>
        <taxon>Spermatophyta</taxon>
        <taxon>Magnoliopsida</taxon>
        <taxon>eudicotyledons</taxon>
        <taxon>Gunneridae</taxon>
        <taxon>Pentapetalae</taxon>
        <taxon>rosids</taxon>
        <taxon>fabids</taxon>
        <taxon>Fabales</taxon>
        <taxon>Fabaceae</taxon>
        <taxon>Papilionoideae</taxon>
        <taxon>50 kb inversion clade</taxon>
        <taxon>NPAAA clade</taxon>
        <taxon>Hologalegina</taxon>
        <taxon>IRL clade</taxon>
        <taxon>Trifolieae</taxon>
        <taxon>Medicago</taxon>
    </lineage>
</organism>
<sequence length="247" mass="26590">MLANIILSRGSSLLPFVSAQSCATLSSSSCLQHKKLKTTVQPSQLSVTLSLHPSLINTKAFNYLIAYMAASGEIGLSEFLQGTCRQTLFLVKKPHKQTRQLLWGTLCNRGRVLSSTPKSLRLRCQAQQSPRVVVSGGSAASTVQEQSGLVVEKSPAQVIHFYRVPFIQESAVAEVTSLSDVKASGNWMYAAKLDGEGAAMYDAAVSLSEAMIELGIAIDGGKDSSSFRKRSCEGSRKSCNQCLCYLS</sequence>